<proteinExistence type="predicted"/>
<sequence>MPVQRDNLNWLQSWYAMQCNGVWEHSWGIKIDNIDNPGWAIDIDIRDTKLEGERLIATDVNRSEDDWYHVVCNGQKFHGVGGAQNLGDILQAFKEFVEGH</sequence>
<dbReference type="OrthoDB" id="3533713at2"/>
<evidence type="ECO:0008006" key="3">
    <source>
        <dbReference type="Google" id="ProtNLM"/>
    </source>
</evidence>
<evidence type="ECO:0000313" key="2">
    <source>
        <dbReference type="Proteomes" id="UP000326202"/>
    </source>
</evidence>
<name>A0A5J6MJW2_9PROT</name>
<dbReference type="RefSeq" id="WP_151178088.1">
    <property type="nucleotide sequence ID" value="NZ_CP042906.1"/>
</dbReference>
<organism evidence="1 2">
    <name type="scientific">Hypericibacter terrae</name>
    <dbReference type="NCBI Taxonomy" id="2602015"/>
    <lineage>
        <taxon>Bacteria</taxon>
        <taxon>Pseudomonadati</taxon>
        <taxon>Pseudomonadota</taxon>
        <taxon>Alphaproteobacteria</taxon>
        <taxon>Rhodospirillales</taxon>
        <taxon>Dongiaceae</taxon>
        <taxon>Hypericibacter</taxon>
    </lineage>
</organism>
<gene>
    <name evidence="1" type="ORF">FRZ44_31750</name>
</gene>
<reference evidence="1 2" key="1">
    <citation type="submission" date="2019-08" db="EMBL/GenBank/DDBJ databases">
        <title>Hyperibacter terrae gen. nov., sp. nov. and Hyperibacter viscosus sp. nov., two new members in the family Rhodospirillaceae isolated from the rhizosphere of Hypericum perforatum.</title>
        <authorList>
            <person name="Noviana Z."/>
        </authorList>
    </citation>
    <scope>NUCLEOTIDE SEQUENCE [LARGE SCALE GENOMIC DNA]</scope>
    <source>
        <strain evidence="1 2">R5913</strain>
    </source>
</reference>
<dbReference type="Pfam" id="PF15580">
    <property type="entry name" value="Imm53"/>
    <property type="match status" value="1"/>
</dbReference>
<protein>
    <recommendedName>
        <fullName evidence="3">Rhodanese-related sulfurtransferase</fullName>
    </recommendedName>
</protein>
<evidence type="ECO:0000313" key="1">
    <source>
        <dbReference type="EMBL" id="QEX17872.1"/>
    </source>
</evidence>
<keyword evidence="2" id="KW-1185">Reference proteome</keyword>
<dbReference type="KEGG" id="htq:FRZ44_31750"/>
<dbReference type="AlphaFoldDB" id="A0A5J6MJW2"/>
<accession>A0A5J6MJW2</accession>
<dbReference type="Proteomes" id="UP000326202">
    <property type="component" value="Chromosome"/>
</dbReference>
<dbReference type="InterPro" id="IPR028228">
    <property type="entry name" value="Imm53"/>
</dbReference>
<dbReference type="EMBL" id="CP042906">
    <property type="protein sequence ID" value="QEX17872.1"/>
    <property type="molecule type" value="Genomic_DNA"/>
</dbReference>